<evidence type="ECO:0000256" key="6">
    <source>
        <dbReference type="SAM" id="Phobius"/>
    </source>
</evidence>
<evidence type="ECO:0000256" key="4">
    <source>
        <dbReference type="ARBA" id="ARBA00022989"/>
    </source>
</evidence>
<dbReference type="AlphaFoldDB" id="A0A7H9ASL9"/>
<dbReference type="GO" id="GO:0055085">
    <property type="term" value="P:transmembrane transport"/>
    <property type="evidence" value="ECO:0007669"/>
    <property type="project" value="TreeGrafter"/>
</dbReference>
<dbReference type="KEGG" id="cagg:HYG79_14375"/>
<feature type="transmembrane region" description="Helical" evidence="6">
    <location>
        <begin position="299"/>
        <end position="332"/>
    </location>
</feature>
<protein>
    <submittedName>
        <fullName evidence="7">AI-2E family transporter</fullName>
    </submittedName>
</protein>
<comment type="similarity">
    <text evidence="2">Belongs to the autoinducer-2 exporter (AI-2E) (TC 2.A.86) family.</text>
</comment>
<dbReference type="InterPro" id="IPR002549">
    <property type="entry name" value="AI-2E-like"/>
</dbReference>
<feature type="transmembrane region" description="Helical" evidence="6">
    <location>
        <begin position="74"/>
        <end position="93"/>
    </location>
</feature>
<dbReference type="EMBL" id="CP058595">
    <property type="protein sequence ID" value="QLG46481.1"/>
    <property type="molecule type" value="Genomic_DNA"/>
</dbReference>
<keyword evidence="4 6" id="KW-1133">Transmembrane helix</keyword>
<evidence type="ECO:0000313" key="8">
    <source>
        <dbReference type="Proteomes" id="UP000509302"/>
    </source>
</evidence>
<organism evidence="7 8">
    <name type="scientific">Costertonia aggregata</name>
    <dbReference type="NCBI Taxonomy" id="343403"/>
    <lineage>
        <taxon>Bacteria</taxon>
        <taxon>Pseudomonadati</taxon>
        <taxon>Bacteroidota</taxon>
        <taxon>Flavobacteriia</taxon>
        <taxon>Flavobacteriales</taxon>
        <taxon>Flavobacteriaceae</taxon>
        <taxon>Costertonia</taxon>
    </lineage>
</organism>
<gene>
    <name evidence="7" type="ORF">HYG79_14375</name>
</gene>
<sequence>MPDKIPNKPFTDPFTKKIVQSIGIAIVTILLTLLFLKGFRVILLILGGILVAAFFLGIADFIRSKTPLSRNLSLLISVLLIVGLTSGISFALAPRISEQTSSLREQLPQAADETLNKLESTEVGSMLISQFESLDMNPKKSEITNFFGSLFEVLSTIYIILFLGIFFMVAPEKYLKGIVSLFPKRKRARTKEILITMGTTLKSWLLGKLLSMLIVGVLTGIGLSILGVPLALTLALFAALISFIPNFGPLLALIPAFLLAFTVDSMTALYVVILYFGIQAIESNVFTPMIQRKMISFPMAMVLIAQVVLGLFTGILGVILAVPLVAVIMVLVKMAYIEDVLGDDSVSVKEN</sequence>
<comment type="subcellular location">
    <subcellularLocation>
        <location evidence="1">Membrane</location>
        <topology evidence="1">Multi-pass membrane protein</topology>
    </subcellularLocation>
</comment>
<evidence type="ECO:0000256" key="2">
    <source>
        <dbReference type="ARBA" id="ARBA00009773"/>
    </source>
</evidence>
<feature type="transmembrane region" description="Helical" evidence="6">
    <location>
        <begin position="18"/>
        <end position="36"/>
    </location>
</feature>
<keyword evidence="5 6" id="KW-0472">Membrane</keyword>
<evidence type="ECO:0000256" key="1">
    <source>
        <dbReference type="ARBA" id="ARBA00004141"/>
    </source>
</evidence>
<keyword evidence="3 6" id="KW-0812">Transmembrane</keyword>
<dbReference type="GO" id="GO:0016020">
    <property type="term" value="C:membrane"/>
    <property type="evidence" value="ECO:0007669"/>
    <property type="project" value="UniProtKB-SubCell"/>
</dbReference>
<dbReference type="PANTHER" id="PTHR21716">
    <property type="entry name" value="TRANSMEMBRANE PROTEIN"/>
    <property type="match status" value="1"/>
</dbReference>
<feature type="transmembrane region" description="Helical" evidence="6">
    <location>
        <begin position="250"/>
        <end position="278"/>
    </location>
</feature>
<accession>A0A7H9ASL9</accession>
<evidence type="ECO:0000256" key="3">
    <source>
        <dbReference type="ARBA" id="ARBA00022692"/>
    </source>
</evidence>
<feature type="transmembrane region" description="Helical" evidence="6">
    <location>
        <begin position="42"/>
        <end position="62"/>
    </location>
</feature>
<dbReference type="RefSeq" id="WP_179242760.1">
    <property type="nucleotide sequence ID" value="NZ_CP058595.1"/>
</dbReference>
<feature type="transmembrane region" description="Helical" evidence="6">
    <location>
        <begin position="146"/>
        <end position="170"/>
    </location>
</feature>
<keyword evidence="8" id="KW-1185">Reference proteome</keyword>
<proteinExistence type="inferred from homology"/>
<dbReference type="PANTHER" id="PTHR21716:SF62">
    <property type="entry name" value="TRANSPORT PROTEIN YDBI-RELATED"/>
    <property type="match status" value="1"/>
</dbReference>
<evidence type="ECO:0000256" key="5">
    <source>
        <dbReference type="ARBA" id="ARBA00023136"/>
    </source>
</evidence>
<dbReference type="Proteomes" id="UP000509302">
    <property type="component" value="Chromosome"/>
</dbReference>
<evidence type="ECO:0000313" key="7">
    <source>
        <dbReference type="EMBL" id="QLG46481.1"/>
    </source>
</evidence>
<feature type="transmembrane region" description="Helical" evidence="6">
    <location>
        <begin position="212"/>
        <end position="244"/>
    </location>
</feature>
<name>A0A7H9ASL9_9FLAO</name>
<dbReference type="Pfam" id="PF01594">
    <property type="entry name" value="AI-2E_transport"/>
    <property type="match status" value="1"/>
</dbReference>
<reference evidence="7 8" key="1">
    <citation type="journal article" date="2006" name="Int. J. Syst. Evol. Microbiol.">
        <title>Costertonia aggregata gen. nov., sp. nov., a mesophilic marine bacterium of the family Flavobacteriaceae, isolated from a mature biofilm.</title>
        <authorList>
            <person name="Kwon K.K."/>
            <person name="Lee Y.K."/>
            <person name="Lee H.K."/>
        </authorList>
    </citation>
    <scope>NUCLEOTIDE SEQUENCE [LARGE SCALE GENOMIC DNA]</scope>
    <source>
        <strain evidence="7 8">KCCM 42265</strain>
    </source>
</reference>